<proteinExistence type="predicted"/>
<keyword evidence="1" id="KW-0472">Membrane</keyword>
<accession>A0A1H4IKN0</accession>
<protein>
    <submittedName>
        <fullName evidence="2">Uncharacterized protein</fullName>
    </submittedName>
</protein>
<gene>
    <name evidence="2" type="ORF">SAMN04490239_0835</name>
</gene>
<sequence>MKTRAIEIHDLQPWWVTAAFVCGCVAVLLISPIRVLVAATLITFAGLLAFHTNRFRRARARAASFSAGLAIPALPLSVLHLVDSL</sequence>
<dbReference type="Proteomes" id="UP000183561">
    <property type="component" value="Unassembled WGS sequence"/>
</dbReference>
<evidence type="ECO:0000313" key="2">
    <source>
        <dbReference type="EMBL" id="SEB33878.1"/>
    </source>
</evidence>
<keyword evidence="1" id="KW-1133">Transmembrane helix</keyword>
<evidence type="ECO:0000256" key="1">
    <source>
        <dbReference type="SAM" id="Phobius"/>
    </source>
</evidence>
<keyword evidence="3" id="KW-1185">Reference proteome</keyword>
<feature type="transmembrane region" description="Helical" evidence="1">
    <location>
        <begin position="18"/>
        <end position="50"/>
    </location>
</feature>
<name>A0A1H4IKN0_9NOCA</name>
<evidence type="ECO:0000313" key="3">
    <source>
        <dbReference type="Proteomes" id="UP000183561"/>
    </source>
</evidence>
<keyword evidence="1" id="KW-0812">Transmembrane</keyword>
<dbReference type="AlphaFoldDB" id="A0A1H4IKN0"/>
<dbReference type="EMBL" id="FNSV01000004">
    <property type="protein sequence ID" value="SEB33878.1"/>
    <property type="molecule type" value="Genomic_DNA"/>
</dbReference>
<organism evidence="2 3">
    <name type="scientific">Rhodococcus koreensis</name>
    <dbReference type="NCBI Taxonomy" id="99653"/>
    <lineage>
        <taxon>Bacteria</taxon>
        <taxon>Bacillati</taxon>
        <taxon>Actinomycetota</taxon>
        <taxon>Actinomycetes</taxon>
        <taxon>Mycobacteriales</taxon>
        <taxon>Nocardiaceae</taxon>
        <taxon>Rhodococcus</taxon>
    </lineage>
</organism>
<dbReference type="PROSITE" id="PS51257">
    <property type="entry name" value="PROKAR_LIPOPROTEIN"/>
    <property type="match status" value="1"/>
</dbReference>
<feature type="transmembrane region" description="Helical" evidence="1">
    <location>
        <begin position="62"/>
        <end position="82"/>
    </location>
</feature>
<reference evidence="3" key="1">
    <citation type="submission" date="2016-10" db="EMBL/GenBank/DDBJ databases">
        <authorList>
            <person name="Varghese N."/>
            <person name="Submissions S."/>
        </authorList>
    </citation>
    <scope>NUCLEOTIDE SEQUENCE [LARGE SCALE GENOMIC DNA]</scope>
    <source>
        <strain evidence="3">DSM 44498</strain>
    </source>
</reference>
<dbReference type="RefSeq" id="WP_072949404.1">
    <property type="nucleotide sequence ID" value="NZ_FNSV01000004.1"/>
</dbReference>